<evidence type="ECO:0000259" key="2">
    <source>
        <dbReference type="Pfam" id="PF01408"/>
    </source>
</evidence>
<dbReference type="Gene3D" id="3.40.50.720">
    <property type="entry name" value="NAD(P)-binding Rossmann-like Domain"/>
    <property type="match status" value="1"/>
</dbReference>
<protein>
    <submittedName>
        <fullName evidence="4">Dehydrogenase</fullName>
    </submittedName>
</protein>
<sequence>MSRAWFSAAAEIDGLEIVGLVDLDLERARSRAAEFGLAQAEIGTDLPALLERLKPDLLFDVVVPGARRDVALAGFAHGCHVLSEKPMADSMAAARDMAAAAKAAGRVHAIIQNRRYLAGIRRIRRLVESGAIGTLTGVHCDFFVGPHFGGFREEMEHVLLLDMAIHTFDAARLVAGRRPVAVYCHESNPAGSWYAHGASAHAIFELEGGGVLTYRGSWCAEGLRTSWESAWRLTGTRGSLSWDGAEEFRAEVATDKRDGLFFAPEAIAVPPLDPADRVGGHLGVMRDFVDAIRAGTEPETVGHQNIHSLAMVFAAIDSARQGRRVAIPTTEES</sequence>
<dbReference type="Pfam" id="PF22725">
    <property type="entry name" value="GFO_IDH_MocA_C3"/>
    <property type="match status" value="1"/>
</dbReference>
<evidence type="ECO:0000256" key="1">
    <source>
        <dbReference type="ARBA" id="ARBA00023002"/>
    </source>
</evidence>
<proteinExistence type="predicted"/>
<keyword evidence="1" id="KW-0560">Oxidoreductase</keyword>
<organism evidence="4 5">
    <name type="scientific">Inquilinus ginsengisoli</name>
    <dbReference type="NCBI Taxonomy" id="363840"/>
    <lineage>
        <taxon>Bacteria</taxon>
        <taxon>Pseudomonadati</taxon>
        <taxon>Pseudomonadota</taxon>
        <taxon>Alphaproteobacteria</taxon>
        <taxon>Rhodospirillales</taxon>
        <taxon>Rhodospirillaceae</taxon>
        <taxon>Inquilinus</taxon>
    </lineage>
</organism>
<comment type="caution">
    <text evidence="4">The sequence shown here is derived from an EMBL/GenBank/DDBJ whole genome shotgun (WGS) entry which is preliminary data.</text>
</comment>
<dbReference type="InterPro" id="IPR055170">
    <property type="entry name" value="GFO_IDH_MocA-like_dom"/>
</dbReference>
<feature type="domain" description="Gfo/Idh/MocA-like oxidoreductase N-terminal" evidence="2">
    <location>
        <begin position="12"/>
        <end position="107"/>
    </location>
</feature>
<dbReference type="InterPro" id="IPR000683">
    <property type="entry name" value="Gfo/Idh/MocA-like_OxRdtase_N"/>
</dbReference>
<dbReference type="SUPFAM" id="SSF51735">
    <property type="entry name" value="NAD(P)-binding Rossmann-fold domains"/>
    <property type="match status" value="1"/>
</dbReference>
<dbReference type="Gene3D" id="3.30.360.10">
    <property type="entry name" value="Dihydrodipicolinate Reductase, domain 2"/>
    <property type="match status" value="1"/>
</dbReference>
<dbReference type="InterPro" id="IPR050463">
    <property type="entry name" value="Gfo/Idh/MocA_oxidrdct_glycsds"/>
</dbReference>
<gene>
    <name evidence="4" type="ORF">E9232_004096</name>
</gene>
<name>A0ABU1JSH2_9PROT</name>
<evidence type="ECO:0000313" key="4">
    <source>
        <dbReference type="EMBL" id="MDR6291562.1"/>
    </source>
</evidence>
<dbReference type="InterPro" id="IPR036291">
    <property type="entry name" value="NAD(P)-bd_dom_sf"/>
</dbReference>
<accession>A0ABU1JSH2</accession>
<reference evidence="4 5" key="1">
    <citation type="submission" date="2023-07" db="EMBL/GenBank/DDBJ databases">
        <title>Sorghum-associated microbial communities from plants grown in Nebraska, USA.</title>
        <authorList>
            <person name="Schachtman D."/>
        </authorList>
    </citation>
    <scope>NUCLEOTIDE SEQUENCE [LARGE SCALE GENOMIC DNA]</scope>
    <source>
        <strain evidence="4 5">584</strain>
    </source>
</reference>
<keyword evidence="5" id="KW-1185">Reference proteome</keyword>
<dbReference type="Pfam" id="PF01408">
    <property type="entry name" value="GFO_IDH_MocA"/>
    <property type="match status" value="1"/>
</dbReference>
<dbReference type="PANTHER" id="PTHR43818:SF11">
    <property type="entry name" value="BCDNA.GH03377"/>
    <property type="match status" value="1"/>
</dbReference>
<dbReference type="EMBL" id="JAVDPW010000007">
    <property type="protein sequence ID" value="MDR6291562.1"/>
    <property type="molecule type" value="Genomic_DNA"/>
</dbReference>
<dbReference type="Proteomes" id="UP001262410">
    <property type="component" value="Unassembled WGS sequence"/>
</dbReference>
<evidence type="ECO:0000259" key="3">
    <source>
        <dbReference type="Pfam" id="PF22725"/>
    </source>
</evidence>
<dbReference type="SUPFAM" id="SSF55347">
    <property type="entry name" value="Glyceraldehyde-3-phosphate dehydrogenase-like, C-terminal domain"/>
    <property type="match status" value="1"/>
</dbReference>
<feature type="domain" description="GFO/IDH/MocA-like oxidoreductase" evidence="3">
    <location>
        <begin position="120"/>
        <end position="240"/>
    </location>
</feature>
<dbReference type="PANTHER" id="PTHR43818">
    <property type="entry name" value="BCDNA.GH03377"/>
    <property type="match status" value="1"/>
</dbReference>
<evidence type="ECO:0000313" key="5">
    <source>
        <dbReference type="Proteomes" id="UP001262410"/>
    </source>
</evidence>